<dbReference type="Proteomes" id="UP001153332">
    <property type="component" value="Unassembled WGS sequence"/>
</dbReference>
<evidence type="ECO:0000313" key="1">
    <source>
        <dbReference type="EMBL" id="KAJ8130766.1"/>
    </source>
</evidence>
<accession>A0ACC2JTF0</accession>
<reference evidence="1" key="1">
    <citation type="submission" date="2022-12" db="EMBL/GenBank/DDBJ databases">
        <title>Genome Sequence of Lasiodiplodia mahajangana.</title>
        <authorList>
            <person name="Buettner E."/>
        </authorList>
    </citation>
    <scope>NUCLEOTIDE SEQUENCE</scope>
    <source>
        <strain evidence="1">VT137</strain>
    </source>
</reference>
<proteinExistence type="predicted"/>
<comment type="caution">
    <text evidence="1">The sequence shown here is derived from an EMBL/GenBank/DDBJ whole genome shotgun (WGS) entry which is preliminary data.</text>
</comment>
<keyword evidence="2" id="KW-1185">Reference proteome</keyword>
<name>A0ACC2JTF0_9PEZI</name>
<organism evidence="1 2">
    <name type="scientific">Lasiodiplodia mahajangana</name>
    <dbReference type="NCBI Taxonomy" id="1108764"/>
    <lineage>
        <taxon>Eukaryota</taxon>
        <taxon>Fungi</taxon>
        <taxon>Dikarya</taxon>
        <taxon>Ascomycota</taxon>
        <taxon>Pezizomycotina</taxon>
        <taxon>Dothideomycetes</taxon>
        <taxon>Dothideomycetes incertae sedis</taxon>
        <taxon>Botryosphaeriales</taxon>
        <taxon>Botryosphaeriaceae</taxon>
        <taxon>Lasiodiplodia</taxon>
    </lineage>
</organism>
<protein>
    <submittedName>
        <fullName evidence="1">Uncharacterized protein</fullName>
    </submittedName>
</protein>
<gene>
    <name evidence="1" type="ORF">O1611_g2863</name>
</gene>
<dbReference type="EMBL" id="JAPUUL010000428">
    <property type="protein sequence ID" value="KAJ8130766.1"/>
    <property type="molecule type" value="Genomic_DNA"/>
</dbReference>
<sequence>MRLLNCRSKSLEAFPKDIPKYAILSHTWDKEEVVFCDFKDINLDHICMKGWYKVERSCEQAIQDGLDYIWIDTLCIDKSSSAELSEAINSMFQWYRNSSLCYAYLYDLPSLAFEESRWFTRGWTLQEMIAPKEIKFYDRNWEFRGTKSALIRQLHDITSVDRSILLGGSLRLISIARRLSWAAKRETTRVEDMAYCLLGLFDISMPMLYGEGHNAFRRLQEEIVKEYDDHSLFAWKNTASSEYTGLFAKSPADFVDSANIVPTLGRGSEPTVVTNRGVRITARLAKSEEEFQDDSTVFAVLNCRSIDFDMKARKRIAIALRVNYDSGAISSYIRLRSGYLYSEMSFQEERKSLYILKDNYLDDLRDSCIFILRTVPNQKQFELVRAHPREQWEEKNTLFRVKRLVCSITQFVLVFRQVCLGSDATTLGHFAVFLRLLSPRNSTNVDSSPTLQSDVEPSCKVRFYPCSDLEELDLERAAKEGLWSPDSCEDGTGMTMKCYVSKVVISGQDVYTVDLNAKEIE</sequence>
<evidence type="ECO:0000313" key="2">
    <source>
        <dbReference type="Proteomes" id="UP001153332"/>
    </source>
</evidence>